<evidence type="ECO:0000256" key="6">
    <source>
        <dbReference type="ARBA" id="ARBA00022679"/>
    </source>
</evidence>
<keyword evidence="6" id="KW-0808">Transferase</keyword>
<feature type="compositionally biased region" description="Low complexity" evidence="12">
    <location>
        <begin position="690"/>
        <end position="700"/>
    </location>
</feature>
<dbReference type="EMBL" id="MCGN01000006">
    <property type="protein sequence ID" value="ORY95778.1"/>
    <property type="molecule type" value="Genomic_DNA"/>
</dbReference>
<dbReference type="PANTHER" id="PTHR11254">
    <property type="entry name" value="HECT DOMAIN UBIQUITIN-PROTEIN LIGASE"/>
    <property type="match status" value="1"/>
</dbReference>
<dbReference type="FunFam" id="3.90.1750.10:FF:000026">
    <property type="entry name" value="E3 ubiquitin-protein ligase HACE1"/>
    <property type="match status" value="1"/>
</dbReference>
<comment type="caution">
    <text evidence="15">The sequence shown here is derived from an EMBL/GenBank/DDBJ whole genome shotgun (WGS) entry which is preliminary data.</text>
</comment>
<dbReference type="Pfam" id="PF22562">
    <property type="entry name" value="UBA_7"/>
    <property type="match status" value="1"/>
</dbReference>
<feature type="region of interest" description="Disordered" evidence="12">
    <location>
        <begin position="678"/>
        <end position="708"/>
    </location>
</feature>
<dbReference type="InterPro" id="IPR010309">
    <property type="entry name" value="E3_Ub_ligase_DUF908"/>
</dbReference>
<dbReference type="InterPro" id="IPR009060">
    <property type="entry name" value="UBA-like_sf"/>
</dbReference>
<dbReference type="GO" id="GO:0000209">
    <property type="term" value="P:protein polyubiquitination"/>
    <property type="evidence" value="ECO:0007669"/>
    <property type="project" value="TreeGrafter"/>
</dbReference>
<dbReference type="GO" id="GO:0005634">
    <property type="term" value="C:nucleus"/>
    <property type="evidence" value="ECO:0007669"/>
    <property type="project" value="UniProtKB-SubCell"/>
</dbReference>
<dbReference type="GO" id="GO:0051028">
    <property type="term" value="P:mRNA transport"/>
    <property type="evidence" value="ECO:0007669"/>
    <property type="project" value="UniProtKB-KW"/>
</dbReference>
<gene>
    <name evidence="15" type="ORF">BCR43DRAFT_557706</name>
</gene>
<dbReference type="FunFam" id="3.30.2160.10:FF:000001">
    <property type="entry name" value="E3 ubiquitin-protein ligase NEDD4-like"/>
    <property type="match status" value="1"/>
</dbReference>
<feature type="region of interest" description="Disordered" evidence="12">
    <location>
        <begin position="1803"/>
        <end position="1822"/>
    </location>
</feature>
<dbReference type="FunFam" id="3.30.2410.10:FF:000004">
    <property type="entry name" value="E3 ubiquitin-protein ligase HUWE1, variant"/>
    <property type="match status" value="1"/>
</dbReference>
<dbReference type="InterPro" id="IPR000569">
    <property type="entry name" value="HECT_dom"/>
</dbReference>
<keyword evidence="16" id="KW-1185">Reference proteome</keyword>
<evidence type="ECO:0000256" key="5">
    <source>
        <dbReference type="ARBA" id="ARBA00022448"/>
    </source>
</evidence>
<evidence type="ECO:0000313" key="15">
    <source>
        <dbReference type="EMBL" id="ORY95778.1"/>
    </source>
</evidence>
<evidence type="ECO:0000256" key="2">
    <source>
        <dbReference type="ARBA" id="ARBA00004123"/>
    </source>
</evidence>
<dbReference type="InterPro" id="IPR016024">
    <property type="entry name" value="ARM-type_fold"/>
</dbReference>
<dbReference type="InterPro" id="IPR035983">
    <property type="entry name" value="Hect_E3_ubiquitin_ligase"/>
</dbReference>
<feature type="region of interest" description="Disordered" evidence="12">
    <location>
        <begin position="1742"/>
        <end position="1783"/>
    </location>
</feature>
<feature type="region of interest" description="Disordered" evidence="12">
    <location>
        <begin position="2651"/>
        <end position="2677"/>
    </location>
</feature>
<evidence type="ECO:0000256" key="9">
    <source>
        <dbReference type="ARBA" id="ARBA00023242"/>
    </source>
</evidence>
<organism evidence="15 16">
    <name type="scientific">Syncephalastrum racemosum</name>
    <name type="common">Filamentous fungus</name>
    <dbReference type="NCBI Taxonomy" id="13706"/>
    <lineage>
        <taxon>Eukaryota</taxon>
        <taxon>Fungi</taxon>
        <taxon>Fungi incertae sedis</taxon>
        <taxon>Mucoromycota</taxon>
        <taxon>Mucoromycotina</taxon>
        <taxon>Mucoromycetes</taxon>
        <taxon>Mucorales</taxon>
        <taxon>Syncephalastraceae</taxon>
        <taxon>Syncephalastrum</taxon>
    </lineage>
</organism>
<feature type="compositionally biased region" description="Low complexity" evidence="12">
    <location>
        <begin position="933"/>
        <end position="970"/>
    </location>
</feature>
<dbReference type="Gene3D" id="3.30.2160.10">
    <property type="entry name" value="Hect, E3 ligase catalytic domain"/>
    <property type="match status" value="1"/>
</dbReference>
<keyword evidence="7 11" id="KW-0833">Ubl conjugation pathway</keyword>
<dbReference type="GO" id="GO:0061630">
    <property type="term" value="F:ubiquitin protein ligase activity"/>
    <property type="evidence" value="ECO:0007669"/>
    <property type="project" value="UniProtKB-EC"/>
</dbReference>
<dbReference type="UniPathway" id="UPA00143"/>
<dbReference type="PROSITE" id="PS50030">
    <property type="entry name" value="UBA"/>
    <property type="match status" value="1"/>
</dbReference>
<comment type="catalytic activity">
    <reaction evidence="1">
        <text>S-ubiquitinyl-[E2 ubiquitin-conjugating enzyme]-L-cysteine + [acceptor protein]-L-lysine = [E2 ubiquitin-conjugating enzyme]-L-cysteine + N(6)-ubiquitinyl-[acceptor protein]-L-lysine.</text>
        <dbReference type="EC" id="2.3.2.26"/>
    </reaction>
</comment>
<feature type="domain" description="UBA" evidence="13">
    <location>
        <begin position="1251"/>
        <end position="1291"/>
    </location>
</feature>
<keyword evidence="9" id="KW-0539">Nucleus</keyword>
<dbReference type="GO" id="GO:0006511">
    <property type="term" value="P:ubiquitin-dependent protein catabolic process"/>
    <property type="evidence" value="ECO:0007669"/>
    <property type="project" value="TreeGrafter"/>
</dbReference>
<feature type="compositionally biased region" description="Basic and acidic residues" evidence="12">
    <location>
        <begin position="2489"/>
        <end position="2541"/>
    </location>
</feature>
<dbReference type="FunFam" id="3.90.1750.10:FF:000003">
    <property type="entry name" value="E3 ubiquitin-protein ligase UPL1"/>
    <property type="match status" value="1"/>
</dbReference>
<feature type="region of interest" description="Disordered" evidence="12">
    <location>
        <begin position="1295"/>
        <end position="1404"/>
    </location>
</feature>
<feature type="compositionally biased region" description="Polar residues" evidence="12">
    <location>
        <begin position="1304"/>
        <end position="1319"/>
    </location>
</feature>
<feature type="domain" description="HECT" evidence="14">
    <location>
        <begin position="3260"/>
        <end position="3596"/>
    </location>
</feature>
<feature type="region of interest" description="Disordered" evidence="12">
    <location>
        <begin position="2088"/>
        <end position="2272"/>
    </location>
</feature>
<dbReference type="PROSITE" id="PS50237">
    <property type="entry name" value="HECT"/>
    <property type="match status" value="1"/>
</dbReference>
<dbReference type="FunCoup" id="A0A1X2HAX2">
    <property type="interactions" value="879"/>
</dbReference>
<dbReference type="Gene3D" id="3.90.1750.10">
    <property type="entry name" value="Hect, E3 ligase catalytic domains"/>
    <property type="match status" value="1"/>
</dbReference>
<evidence type="ECO:0000256" key="7">
    <source>
        <dbReference type="ARBA" id="ARBA00022786"/>
    </source>
</evidence>
<feature type="compositionally biased region" description="Acidic residues" evidence="12">
    <location>
        <begin position="2167"/>
        <end position="2185"/>
    </location>
</feature>
<evidence type="ECO:0000256" key="8">
    <source>
        <dbReference type="ARBA" id="ARBA00022816"/>
    </source>
</evidence>
<dbReference type="Pfam" id="PF06025">
    <property type="entry name" value="DUF913"/>
    <property type="match status" value="1"/>
</dbReference>
<evidence type="ECO:0000259" key="13">
    <source>
        <dbReference type="PROSITE" id="PS50030"/>
    </source>
</evidence>
<evidence type="ECO:0000313" key="16">
    <source>
        <dbReference type="Proteomes" id="UP000242180"/>
    </source>
</evidence>
<dbReference type="EC" id="2.3.2.26" evidence="4"/>
<evidence type="ECO:0000256" key="12">
    <source>
        <dbReference type="SAM" id="MobiDB-lite"/>
    </source>
</evidence>
<feature type="compositionally biased region" description="Acidic residues" evidence="12">
    <location>
        <begin position="1337"/>
        <end position="1356"/>
    </location>
</feature>
<evidence type="ECO:0000259" key="14">
    <source>
        <dbReference type="PROSITE" id="PS50237"/>
    </source>
</evidence>
<reference evidence="15 16" key="1">
    <citation type="submission" date="2016-07" db="EMBL/GenBank/DDBJ databases">
        <title>Pervasive Adenine N6-methylation of Active Genes in Fungi.</title>
        <authorList>
            <consortium name="DOE Joint Genome Institute"/>
            <person name="Mondo S.J."/>
            <person name="Dannebaum R.O."/>
            <person name="Kuo R.C."/>
            <person name="Labutti K."/>
            <person name="Haridas S."/>
            <person name="Kuo A."/>
            <person name="Salamov A."/>
            <person name="Ahrendt S.R."/>
            <person name="Lipzen A."/>
            <person name="Sullivan W."/>
            <person name="Andreopoulos W.B."/>
            <person name="Clum A."/>
            <person name="Lindquist E."/>
            <person name="Daum C."/>
            <person name="Ramamoorthy G.K."/>
            <person name="Gryganskyi A."/>
            <person name="Culley D."/>
            <person name="Magnuson J.K."/>
            <person name="James T.Y."/>
            <person name="O'Malley M.A."/>
            <person name="Stajich J.E."/>
            <person name="Spatafora J.W."/>
            <person name="Visel A."/>
            <person name="Grigoriev I.V."/>
        </authorList>
    </citation>
    <scope>NUCLEOTIDE SEQUENCE [LARGE SCALE GENOMIC DNA]</scope>
    <source>
        <strain evidence="15 16">NRRL 2496</strain>
    </source>
</reference>
<comment type="similarity">
    <text evidence="10">Belongs to the UPL family. TOM1/PTR1 subfamily.</text>
</comment>
<feature type="region of interest" description="Disordered" evidence="12">
    <location>
        <begin position="2047"/>
        <end position="2075"/>
    </location>
</feature>
<sequence>MKIRKTPSKKLAPLPQPVRDLIERLEQGPEQEIGSGIAVLTNWHYPRGDLFHWTQVLNRFDTILERICDEYKLQHTQARDFEKDTKKVLLDIINLSRLLFENCTNRNIYNSYEHMNALLNTVDIDVLEAVLRFTVRPAQRINNPRAIRSSYVAPQDKITELARGWGFQQNLVELYNQRLDVTEDMTTLKLRFYRTDSDQSEKQKQPTSQDAEGVQVISAQMANATQSDVQIFQDLVQQHKVPQDYQFELANRLRIAKHIAHPHTRRKLLHIRILAIAVMSHTVSETTAQNKVFIYEPHLVAHLAELLHAENGIHYDMQAYALSALDGIAKHRGKLSEVLTALNASANHGVLLQILRKINQETSREYPKEFLDALFTLLACLLQNQPGGQMLMSAGIIPTLVNILGNQQCIQTKYVSKIISLLDTIINAFTSSFHNFCTAGGLDTLLARIKSEVNAGLEQADESMDESEAAASGTLAPYDRCSAIKSMLKFLLRMMESSGTADGLRNLIESSIPHSLLKIVAKPRVFGPSVFTLSVNVMTTFIHNEPTSLAILQEAKLPQTFLESICAYKQSNSETLLAAVNAFGAICLNGPGIEMFNEHKPLPHFFELMTDPEFLRTATEVDSATPLGGSIDELIRHHPSLRPAVFECVADMIRKVIKIGNDVSGKPSDDSHRLQLMKARDEESTDVEMTTTESPSGGSKKSSEDPKKEEKTDCLLVSFIDMVARFLEGLFQNQSNIREFVKGDLPDVLLDYYTLPLLPADFSVTIASDSLAYVLKMISEVSTVPTIMAIAEKAKSSMRFFVDNDSARTESMVKDYIDIKENEDAKINSGNDTFRKLIIMHGYVGLLSNLCCSSGLAPGKNGASLVAEFISEDAQENMILLLGKLYRTALWENFLLKEFLPPAWYAFKPPKKNPGNAADHPLGIFGVDQAATSPAEGTSGGASAPAPASDASGAAAAAAAAAPESVSPAPESKKEEAEKEEDKTPDANDPRMQNIKHFKLLFGDIPQFLMPMFQGLIKVSMSRRVMDTAQKAQAFKLSGYMTQLFKENFTWPCVTRSDAPPSKYDYIATTYTMVSLLLLDDRSQAHLHTPLAVTFHRQGGTDLLLQSFADTWAAAAKIGNKSKEERSSQEEDILPRMQANLEMLLTILVYLGSSKLLQDSPYTAPIVNKDRNSPDFFDPYEWIIAMKLKLSTLVEYVKSPEISETAKPVIHVMFEIIMEILKGEGETLMRADPLITTPLASPFTLLRAPVTADERGVQHLVDMGFDRHASEQAMIRCNNQISRAVDYLFTHPTPVLTGAGNRPSGDQAQQGNTQESNDTSGDEEAAQRETAERDDHGSEDEDSDAEESYADVDENPDTPARPDASAAATAATTSTSQPSSSSAEKPDAADTDKPKSDISGDVQKLKDIRESIKASLPPMLLELVDKREDAIFDVRDLLVAFCKGDNDSTYAKVILSLLIERIKAASHDLGSKSPLSTRLRLLALLSKEPTMESATASLTPRLSFLFGMVSDLAKRKPPAADAEEEPLPPWTTTVFLVLEAFISEADEPRKVKLQKFHDDNSDRMSEDDENEENDEGPSVDDIEPSAIVSDDQRAELLDNCVVFLKRTNLSRDNAYAILRILVRLTKYNGAAVQFVEKGGLPLLFTKPRSTFEDLQGQQAFIILILRHIIEDEAVLRNSIEEMITTWFTIPRPRNMDIATFLRNNAPVALREPRIFLEVANRIVRLTHYDEYDVNHQVKLLAKDEPSEVDPKKKETQAADEDSEMKPAESLSLDNGADQHNLKGSNSPHVINHLLNELLSVQHTEVKEKRSHDDKPEATEEEKKAENIRYAYTGFILQCLVELVSSYKSCKYDVYTFCRRRNSKDGNSKGSRNSTILNLLINELLPCNAINPTAEESRKQQGLSMWTASVLVAMCYDSGSDSEAYETNPKHDLTQVRKYVFDGLIRSLKDATASTVPLSTKYGKFLALSDLCHRILNARPNTAMQAQRPKDDTATSIAKIMLDKNFVGVLTTAISDVDINYPHAKTVLNAMLRPLEQLTKIAIRISEENSKEDDKKREEYSAYVPAGRGDGEEEAPDLYRNSALGMFDGSAIEDDDMDEYDSDEEDEETFDEEDFDEDTGSDLSDMSEGDDAGEDMDDDMIMHQYDTEMDEDEDESGDEDGSHHHTDDDDDLDHDDDEDDLEEEEGREMTWQLEDIENDPVIQVEAEVDVDTTPNTPHDYDPFDEGHDDELDTADQSDFDEDEESDNLDEGDPADLNDGILLDEDDADNPFLTQDLQSDGLLFEDEPRPRGSSSFNLRRYHRPVHSRRIPGESGAGNAPGQDDIITHPLLAENRPGNAGESHSRHLRDMTAAARPRSNGLSSWQAFEDIIGGSAFRLLESFLSQAPPSTQAGPMRVDVQGRTGGILRSFEFDHIPPIGQRGQARTGEGQAIDQNRELMAVLHDFQPMTSADRWHQEARMMYGNSLTDKALKLSNALLNALIPIAIEDEKKRRAEEENRRQEQRRIEEEERKKAEEERWKREEEERKRKEEEERRAAEEREAQAARAAQEGSNADVTLAQVEGANAGENQNERSTITINGEDIDISGTGIDIEFLEALPEDLREEVVSQHVREHRTATETTTDEAISPEFLDALPPEIRAEVIHQEAIERNRLSRRRQGALPTPGATRETGLGDDALPRFSARPSPLAAAAASAASGAGSSSQRKTGVHRSAMQLVDRAQLATLARLLFVPQSVQKSVLNRLLINLCENNKTRSDLLSFLICVLHDGSGDLAAVDRSFAQLSLQSKEAPKSASKSKAPMASMMSLSPGENVPNLITQRCLEFLMHVVQWNDQSLTYFLTENDCLAELKRSSLRKSKGKEKSTPSSKYPLLVLMSLLDRPVFIENPSLMEELMHLISTICRPFPVLIKKYVEKVERKQQQQKAEEEQAATGEQGEGAENKQQQQQQQQQKELDRPLPKPPTIPDHYLKLVVHVLTTGECSSKTFQYTLSALSHLSALNGAQRTITNELVEDAKESSQQIQRDLQSLLQVLENAMPGTEIQGSALSNFSAASSHQAKLLRVLKTIDYMYSRKPTVAATSADSDKPSDEEATKDEKRVLEIYEELNFLPLWKMLGQCLSVIHEKEDYINVATVLLPLIEAFMVMSKYAAEKGQTTRGGAYVPPASPTKEQPTTIVNTSEDFFFAFTEEHKKILNIMVRNNPSLMSGSFSLLVRNPKMLEFDNKRNYFVQQLHKRTGPREHYAPLQLNVRRQYVFEDSYHQLLGRTGDEIKFGKLSVRFYDEEGVDAGGVAREWFSVLARQMFDPNYALFITSAADKLTYQPNRASYVNPDHLSYFKFVGRVIGKAIYDGRLLDAYFTRSFYKHILGRQVDYRDVEAIDPEYYKSLVWMLENDITDIIDLTFSLETDDFGTTEVIDLKPNGRDIPVTEENKHEYVALVTEQKLTTAIKDQINAFLQGFHDVIQAPLIQIFNEQELELLISGMPDIDIDDWKNNTEYQGYTPASPQIQWFWRAVRSFDQEERAKLLQFATGTSKVPLEGFTQLQGSGGVQKFQIHKDFGGENRLPSAHTCFNQVDLPMYDTYESLRSNLFKAINECSTGFGFV</sequence>
<dbReference type="InterPro" id="IPR011989">
    <property type="entry name" value="ARM-like"/>
</dbReference>
<feature type="compositionally biased region" description="Basic and acidic residues" evidence="12">
    <location>
        <begin position="1384"/>
        <end position="1404"/>
    </location>
</feature>
<evidence type="ECO:0000256" key="3">
    <source>
        <dbReference type="ARBA" id="ARBA00004906"/>
    </source>
</evidence>
<dbReference type="SUPFAM" id="SSF48371">
    <property type="entry name" value="ARM repeat"/>
    <property type="match status" value="1"/>
</dbReference>
<name>A0A1X2HAX2_SYNRA</name>
<dbReference type="SUPFAM" id="SSF46934">
    <property type="entry name" value="UBA-like"/>
    <property type="match status" value="1"/>
</dbReference>
<feature type="compositionally biased region" description="Basic and acidic residues" evidence="12">
    <location>
        <begin position="1325"/>
        <end position="1336"/>
    </location>
</feature>
<feature type="compositionally biased region" description="Basic and acidic residues" evidence="12">
    <location>
        <begin position="1552"/>
        <end position="1564"/>
    </location>
</feature>
<accession>A0A1X2HAX2</accession>
<dbReference type="PANTHER" id="PTHR11254:SF67">
    <property type="entry name" value="E3 UBIQUITIN-PROTEIN LIGASE HUWE1"/>
    <property type="match status" value="1"/>
</dbReference>
<feature type="compositionally biased region" description="Acidic residues" evidence="12">
    <location>
        <begin position="2146"/>
        <end position="2158"/>
    </location>
</feature>
<dbReference type="STRING" id="13706.A0A1X2HAX2"/>
<feature type="compositionally biased region" description="Acidic residues" evidence="12">
    <location>
        <begin position="2225"/>
        <end position="2267"/>
    </location>
</feature>
<feature type="compositionally biased region" description="Acidic residues" evidence="12">
    <location>
        <begin position="2090"/>
        <end position="2138"/>
    </location>
</feature>
<dbReference type="InParanoid" id="A0A1X2HAX2"/>
<dbReference type="CDD" id="cd00078">
    <property type="entry name" value="HECTc"/>
    <property type="match status" value="1"/>
</dbReference>
<comment type="pathway">
    <text evidence="3">Protein modification; protein ubiquitination.</text>
</comment>
<feature type="compositionally biased region" description="Basic and acidic residues" evidence="12">
    <location>
        <begin position="1742"/>
        <end position="1756"/>
    </location>
</feature>
<feature type="compositionally biased region" description="Polar residues" evidence="12">
    <location>
        <begin position="2565"/>
        <end position="2576"/>
    </location>
</feature>
<feature type="region of interest" description="Disordered" evidence="12">
    <location>
        <begin position="1552"/>
        <end position="1585"/>
    </location>
</feature>
<dbReference type="OMA" id="ADEMKYG"/>
<evidence type="ECO:0000256" key="11">
    <source>
        <dbReference type="PROSITE-ProRule" id="PRU00104"/>
    </source>
</evidence>
<dbReference type="SUPFAM" id="SSF56204">
    <property type="entry name" value="Hect, E3 ligase catalytic domain"/>
    <property type="match status" value="1"/>
</dbReference>
<evidence type="ECO:0000256" key="10">
    <source>
        <dbReference type="ARBA" id="ARBA00034494"/>
    </source>
</evidence>
<feature type="region of interest" description="Disordered" evidence="12">
    <location>
        <begin position="2489"/>
        <end position="2581"/>
    </location>
</feature>
<dbReference type="InterPro" id="IPR050409">
    <property type="entry name" value="E3_ubiq-protein_ligase"/>
</dbReference>
<dbReference type="Proteomes" id="UP000242180">
    <property type="component" value="Unassembled WGS sequence"/>
</dbReference>
<keyword evidence="8" id="KW-0509">mRNA transport</keyword>
<dbReference type="Gene3D" id="1.10.8.10">
    <property type="entry name" value="DNA helicase RuvA subunit, C-terminal domain"/>
    <property type="match status" value="1"/>
</dbReference>
<dbReference type="Pfam" id="PF06012">
    <property type="entry name" value="DUF908"/>
    <property type="match status" value="1"/>
</dbReference>
<dbReference type="InterPro" id="IPR010314">
    <property type="entry name" value="E3_Ub_ligase_DUF913"/>
</dbReference>
<dbReference type="GO" id="GO:0005737">
    <property type="term" value="C:cytoplasm"/>
    <property type="evidence" value="ECO:0007669"/>
    <property type="project" value="TreeGrafter"/>
</dbReference>
<dbReference type="SMART" id="SM00165">
    <property type="entry name" value="UBA"/>
    <property type="match status" value="1"/>
</dbReference>
<dbReference type="InterPro" id="IPR025527">
    <property type="entry name" value="HUWE1/Rev1_UBM"/>
</dbReference>
<evidence type="ECO:0000256" key="4">
    <source>
        <dbReference type="ARBA" id="ARBA00012485"/>
    </source>
</evidence>
<protein>
    <recommendedName>
        <fullName evidence="4">HECT-type E3 ubiquitin transferase</fullName>
        <ecNumber evidence="4">2.3.2.26</ecNumber>
    </recommendedName>
</protein>
<dbReference type="Pfam" id="PF14377">
    <property type="entry name" value="UBM"/>
    <property type="match status" value="2"/>
</dbReference>
<feature type="region of interest" description="Disordered" evidence="12">
    <location>
        <begin position="933"/>
        <end position="991"/>
    </location>
</feature>
<dbReference type="OrthoDB" id="8068875at2759"/>
<dbReference type="SMART" id="SM00119">
    <property type="entry name" value="HECTc"/>
    <property type="match status" value="1"/>
</dbReference>
<dbReference type="Gene3D" id="3.30.2410.10">
    <property type="entry name" value="Hect, E3 ligase catalytic domain"/>
    <property type="match status" value="1"/>
</dbReference>
<comment type="subcellular location">
    <subcellularLocation>
        <location evidence="2">Nucleus</location>
    </subcellularLocation>
</comment>
<keyword evidence="5" id="KW-0813">Transport</keyword>
<feature type="region of interest" description="Disordered" evidence="12">
    <location>
        <begin position="2918"/>
        <end position="2956"/>
    </location>
</feature>
<feature type="compositionally biased region" description="Low complexity" evidence="12">
    <location>
        <begin position="1364"/>
        <end position="1383"/>
    </location>
</feature>
<feature type="compositionally biased region" description="Basic and acidic residues" evidence="12">
    <location>
        <begin position="971"/>
        <end position="989"/>
    </location>
</feature>
<feature type="compositionally biased region" description="Basic and acidic residues" evidence="12">
    <location>
        <begin position="2047"/>
        <end position="2059"/>
    </location>
</feature>
<dbReference type="Gene3D" id="1.25.10.10">
    <property type="entry name" value="Leucine-rich Repeat Variant"/>
    <property type="match status" value="1"/>
</dbReference>
<evidence type="ECO:0000256" key="1">
    <source>
        <dbReference type="ARBA" id="ARBA00000885"/>
    </source>
</evidence>
<feature type="active site" description="Glycyl thioester intermediate" evidence="11">
    <location>
        <position position="3563"/>
    </location>
</feature>
<dbReference type="InterPro" id="IPR015940">
    <property type="entry name" value="UBA"/>
</dbReference>
<proteinExistence type="inferred from homology"/>
<feature type="compositionally biased region" description="Acidic residues" evidence="12">
    <location>
        <begin position="1565"/>
        <end position="1583"/>
    </location>
</feature>
<dbReference type="Pfam" id="PF00632">
    <property type="entry name" value="HECT"/>
    <property type="match status" value="1"/>
</dbReference>